<evidence type="ECO:0000313" key="3">
    <source>
        <dbReference type="Proteomes" id="UP000298030"/>
    </source>
</evidence>
<gene>
    <name evidence="2" type="ORF">FA13DRAFT_1084802</name>
</gene>
<evidence type="ECO:0000313" key="2">
    <source>
        <dbReference type="EMBL" id="TEB36785.1"/>
    </source>
</evidence>
<keyword evidence="3" id="KW-1185">Reference proteome</keyword>
<name>A0A4Y7TRH1_COPMI</name>
<sequence length="149" mass="16711">MKSSAYHYRSGVLTGALIEEKIFGTDRTTYSLASKPVSRRRILSPEDLARIRPRILSFIRDLMVSVSIAERWHHLHSSKPFRSLSAGLNTSIHPCSHLPAEGARQELEGPAGDLATELRSPTGHSVPAAPRKKRRQPEAIWDPALIWVW</sequence>
<comment type="caution">
    <text evidence="2">The sequence shown here is derived from an EMBL/GenBank/DDBJ whole genome shotgun (WGS) entry which is preliminary data.</text>
</comment>
<dbReference type="EMBL" id="QPFP01000005">
    <property type="protein sequence ID" value="TEB36785.1"/>
    <property type="molecule type" value="Genomic_DNA"/>
</dbReference>
<accession>A0A4Y7TRH1</accession>
<protein>
    <submittedName>
        <fullName evidence="2">Uncharacterized protein</fullName>
    </submittedName>
</protein>
<feature type="region of interest" description="Disordered" evidence="1">
    <location>
        <begin position="114"/>
        <end position="135"/>
    </location>
</feature>
<dbReference type="Proteomes" id="UP000298030">
    <property type="component" value="Unassembled WGS sequence"/>
</dbReference>
<evidence type="ECO:0000256" key="1">
    <source>
        <dbReference type="SAM" id="MobiDB-lite"/>
    </source>
</evidence>
<organism evidence="2 3">
    <name type="scientific">Coprinellus micaceus</name>
    <name type="common">Glistening ink-cap mushroom</name>
    <name type="synonym">Coprinus micaceus</name>
    <dbReference type="NCBI Taxonomy" id="71717"/>
    <lineage>
        <taxon>Eukaryota</taxon>
        <taxon>Fungi</taxon>
        <taxon>Dikarya</taxon>
        <taxon>Basidiomycota</taxon>
        <taxon>Agaricomycotina</taxon>
        <taxon>Agaricomycetes</taxon>
        <taxon>Agaricomycetidae</taxon>
        <taxon>Agaricales</taxon>
        <taxon>Agaricineae</taxon>
        <taxon>Psathyrellaceae</taxon>
        <taxon>Coprinellus</taxon>
    </lineage>
</organism>
<reference evidence="2 3" key="1">
    <citation type="journal article" date="2019" name="Nat. Ecol. Evol.">
        <title>Megaphylogeny resolves global patterns of mushroom evolution.</title>
        <authorList>
            <person name="Varga T."/>
            <person name="Krizsan K."/>
            <person name="Foldi C."/>
            <person name="Dima B."/>
            <person name="Sanchez-Garcia M."/>
            <person name="Sanchez-Ramirez S."/>
            <person name="Szollosi G.J."/>
            <person name="Szarkandi J.G."/>
            <person name="Papp V."/>
            <person name="Albert L."/>
            <person name="Andreopoulos W."/>
            <person name="Angelini C."/>
            <person name="Antonin V."/>
            <person name="Barry K.W."/>
            <person name="Bougher N.L."/>
            <person name="Buchanan P."/>
            <person name="Buyck B."/>
            <person name="Bense V."/>
            <person name="Catcheside P."/>
            <person name="Chovatia M."/>
            <person name="Cooper J."/>
            <person name="Damon W."/>
            <person name="Desjardin D."/>
            <person name="Finy P."/>
            <person name="Geml J."/>
            <person name="Haridas S."/>
            <person name="Hughes K."/>
            <person name="Justo A."/>
            <person name="Karasinski D."/>
            <person name="Kautmanova I."/>
            <person name="Kiss B."/>
            <person name="Kocsube S."/>
            <person name="Kotiranta H."/>
            <person name="LaButti K.M."/>
            <person name="Lechner B.E."/>
            <person name="Liimatainen K."/>
            <person name="Lipzen A."/>
            <person name="Lukacs Z."/>
            <person name="Mihaltcheva S."/>
            <person name="Morgado L.N."/>
            <person name="Niskanen T."/>
            <person name="Noordeloos M.E."/>
            <person name="Ohm R.A."/>
            <person name="Ortiz-Santana B."/>
            <person name="Ovrebo C."/>
            <person name="Racz N."/>
            <person name="Riley R."/>
            <person name="Savchenko A."/>
            <person name="Shiryaev A."/>
            <person name="Soop K."/>
            <person name="Spirin V."/>
            <person name="Szebenyi C."/>
            <person name="Tomsovsky M."/>
            <person name="Tulloss R.E."/>
            <person name="Uehling J."/>
            <person name="Grigoriev I.V."/>
            <person name="Vagvolgyi C."/>
            <person name="Papp T."/>
            <person name="Martin F.M."/>
            <person name="Miettinen O."/>
            <person name="Hibbett D.S."/>
            <person name="Nagy L.G."/>
        </authorList>
    </citation>
    <scope>NUCLEOTIDE SEQUENCE [LARGE SCALE GENOMIC DNA]</scope>
    <source>
        <strain evidence="2 3">FP101781</strain>
    </source>
</reference>
<dbReference type="AlphaFoldDB" id="A0A4Y7TRH1"/>
<proteinExistence type="predicted"/>